<protein>
    <recommendedName>
        <fullName evidence="4">Cell division protein FtsA</fullName>
    </recommendedName>
</protein>
<reference evidence="1" key="1">
    <citation type="submission" date="2019-11" db="EMBL/GenBank/DDBJ databases">
        <authorList>
            <person name="Falquet L."/>
            <person name="Falquet L."/>
        </authorList>
    </citation>
    <scope>NUCLEOTIDE SEQUENCE</scope>
    <source>
        <strain evidence="3">G1650</strain>
        <strain evidence="2">G1705</strain>
        <strain evidence="1">G5813/1+2</strain>
    </source>
</reference>
<sequence length="382" mass="44533">MDKQIFPIIEFNKNTINFQIIKYFNDQAIILYKNTYVSSESEILEKDQIKDSLNVYEFLANCFSDFEKNSSFAKIKQVGLMISNSINITKKVTNYDLKSKDKKSNLNTNLDYIVKKINKLQALDDSDLKILDSHLIELQVNNNIVDYQNLDKYYINNNDNNKLVMTFLELSISSELFYLLEKIFNKLYKQIVFIKPKIVCLNQLVKSQCKEQKLVINWNWDEIEVGVFNNNVLLKILKFSFGINKIIRNLSQTLNISFEMSKDYLFNNLDLSSYNIDSLNVLSLWNSSENKLETTNGKQIKQLIKSIISEIYKTVKQNVLKDENINNYQIYNFGLINKIIAIDTILNEFKNDHFINNNFIGDIDFEQDSSSFIGASLVLKNA</sequence>
<evidence type="ECO:0000313" key="1">
    <source>
        <dbReference type="EMBL" id="VZK65194.1"/>
    </source>
</evidence>
<evidence type="ECO:0000313" key="2">
    <source>
        <dbReference type="EMBL" id="VZR75340.1"/>
    </source>
</evidence>
<gene>
    <name evidence="1" type="ORF">MF5292_00362</name>
    <name evidence="3" type="ORF">MF5293_00364</name>
    <name evidence="2" type="ORF">MF5294_00363</name>
</gene>
<evidence type="ECO:0008006" key="4">
    <source>
        <dbReference type="Google" id="ProtNLM"/>
    </source>
</evidence>
<dbReference type="EMBL" id="LR738858">
    <property type="protein sequence ID" value="VZK65194.1"/>
    <property type="molecule type" value="Genomic_DNA"/>
</dbReference>
<accession>A0A654I9W7</accession>
<dbReference type="AlphaFoldDB" id="A0A654I9W7"/>
<dbReference type="EMBL" id="LR739234">
    <property type="protein sequence ID" value="VZR97521.1"/>
    <property type="molecule type" value="Genomic_DNA"/>
</dbReference>
<evidence type="ECO:0000313" key="3">
    <source>
        <dbReference type="EMBL" id="VZR97521.1"/>
    </source>
</evidence>
<dbReference type="EMBL" id="LR739233">
    <property type="protein sequence ID" value="VZR75340.1"/>
    <property type="molecule type" value="Genomic_DNA"/>
</dbReference>
<name>A0A654I9W7_9MOLU</name>
<proteinExistence type="predicted"/>
<organism evidence="1">
    <name type="scientific">Mycoplasma feriruminatoris</name>
    <dbReference type="NCBI Taxonomy" id="1179777"/>
    <lineage>
        <taxon>Bacteria</taxon>
        <taxon>Bacillati</taxon>
        <taxon>Mycoplasmatota</taxon>
        <taxon>Mollicutes</taxon>
        <taxon>Mycoplasmataceae</taxon>
        <taxon>Mycoplasma</taxon>
    </lineage>
</organism>